<organism evidence="1 2">
    <name type="scientific">Dreissena polymorpha</name>
    <name type="common">Zebra mussel</name>
    <name type="synonym">Mytilus polymorpha</name>
    <dbReference type="NCBI Taxonomy" id="45954"/>
    <lineage>
        <taxon>Eukaryota</taxon>
        <taxon>Metazoa</taxon>
        <taxon>Spiralia</taxon>
        <taxon>Lophotrochozoa</taxon>
        <taxon>Mollusca</taxon>
        <taxon>Bivalvia</taxon>
        <taxon>Autobranchia</taxon>
        <taxon>Heteroconchia</taxon>
        <taxon>Euheterodonta</taxon>
        <taxon>Imparidentia</taxon>
        <taxon>Neoheterodontei</taxon>
        <taxon>Myida</taxon>
        <taxon>Dreissenoidea</taxon>
        <taxon>Dreissenidae</taxon>
        <taxon>Dreissena</taxon>
    </lineage>
</organism>
<dbReference type="Proteomes" id="UP000828390">
    <property type="component" value="Unassembled WGS sequence"/>
</dbReference>
<comment type="caution">
    <text evidence="1">The sequence shown here is derived from an EMBL/GenBank/DDBJ whole genome shotgun (WGS) entry which is preliminary data.</text>
</comment>
<evidence type="ECO:0000313" key="2">
    <source>
        <dbReference type="Proteomes" id="UP000828390"/>
    </source>
</evidence>
<protein>
    <submittedName>
        <fullName evidence="1">Uncharacterized protein</fullName>
    </submittedName>
</protein>
<keyword evidence="2" id="KW-1185">Reference proteome</keyword>
<reference evidence="1" key="1">
    <citation type="journal article" date="2019" name="bioRxiv">
        <title>The Genome of the Zebra Mussel, Dreissena polymorpha: A Resource for Invasive Species Research.</title>
        <authorList>
            <person name="McCartney M.A."/>
            <person name="Auch B."/>
            <person name="Kono T."/>
            <person name="Mallez S."/>
            <person name="Zhang Y."/>
            <person name="Obille A."/>
            <person name="Becker A."/>
            <person name="Abrahante J.E."/>
            <person name="Garbe J."/>
            <person name="Badalamenti J.P."/>
            <person name="Herman A."/>
            <person name="Mangelson H."/>
            <person name="Liachko I."/>
            <person name="Sullivan S."/>
            <person name="Sone E.D."/>
            <person name="Koren S."/>
            <person name="Silverstein K.A.T."/>
            <person name="Beckman K.B."/>
            <person name="Gohl D.M."/>
        </authorList>
    </citation>
    <scope>NUCLEOTIDE SEQUENCE</scope>
    <source>
        <strain evidence="1">Duluth1</strain>
        <tissue evidence="1">Whole animal</tissue>
    </source>
</reference>
<gene>
    <name evidence="1" type="ORF">DPMN_170532</name>
</gene>
<dbReference type="EMBL" id="JAIWYP010000009">
    <property type="protein sequence ID" value="KAH3769282.1"/>
    <property type="molecule type" value="Genomic_DNA"/>
</dbReference>
<reference evidence="1" key="2">
    <citation type="submission" date="2020-11" db="EMBL/GenBank/DDBJ databases">
        <authorList>
            <person name="McCartney M.A."/>
            <person name="Auch B."/>
            <person name="Kono T."/>
            <person name="Mallez S."/>
            <person name="Becker A."/>
            <person name="Gohl D.M."/>
            <person name="Silverstein K.A.T."/>
            <person name="Koren S."/>
            <person name="Bechman K.B."/>
            <person name="Herman A."/>
            <person name="Abrahante J.E."/>
            <person name="Garbe J."/>
        </authorList>
    </citation>
    <scope>NUCLEOTIDE SEQUENCE</scope>
    <source>
        <strain evidence="1">Duluth1</strain>
        <tissue evidence="1">Whole animal</tissue>
    </source>
</reference>
<name>A0A9D4IEC8_DREPO</name>
<evidence type="ECO:0000313" key="1">
    <source>
        <dbReference type="EMBL" id="KAH3769282.1"/>
    </source>
</evidence>
<proteinExistence type="predicted"/>
<accession>A0A9D4IEC8</accession>
<dbReference type="AlphaFoldDB" id="A0A9D4IEC8"/>
<sequence>MTMLTCSLSSFSAQIVDECRFNWYDGCHPSIPAGYCKCEYQPLLIGLQCGK</sequence>